<dbReference type="InterPro" id="IPR012312">
    <property type="entry name" value="Hemerythrin-like"/>
</dbReference>
<gene>
    <name evidence="2" type="ORF">GCM10007935_03860</name>
</gene>
<feature type="domain" description="Hemerythrin-like" evidence="1">
    <location>
        <begin position="13"/>
        <end position="150"/>
    </location>
</feature>
<proteinExistence type="predicted"/>
<name>A0ABQ6BXS2_9BURK</name>
<organism evidence="2 3">
    <name type="scientific">Hydrogenophaga electricum</name>
    <dbReference type="NCBI Taxonomy" id="1230953"/>
    <lineage>
        <taxon>Bacteria</taxon>
        <taxon>Pseudomonadati</taxon>
        <taxon>Pseudomonadota</taxon>
        <taxon>Betaproteobacteria</taxon>
        <taxon>Burkholderiales</taxon>
        <taxon>Comamonadaceae</taxon>
        <taxon>Hydrogenophaga</taxon>
    </lineage>
</organism>
<accession>A0ABQ6BXS2</accession>
<evidence type="ECO:0000313" key="3">
    <source>
        <dbReference type="Proteomes" id="UP001156903"/>
    </source>
</evidence>
<dbReference type="RefSeq" id="WP_284306442.1">
    <property type="nucleotide sequence ID" value="NZ_BSPB01000002.1"/>
</dbReference>
<dbReference type="Pfam" id="PF01814">
    <property type="entry name" value="Hemerythrin"/>
    <property type="match status" value="1"/>
</dbReference>
<dbReference type="Gene3D" id="1.20.120.520">
    <property type="entry name" value="nmb1532 protein domain like"/>
    <property type="match status" value="1"/>
</dbReference>
<dbReference type="EMBL" id="BSPB01000002">
    <property type="protein sequence ID" value="GLS12958.1"/>
    <property type="molecule type" value="Genomic_DNA"/>
</dbReference>
<protein>
    <recommendedName>
        <fullName evidence="1">Hemerythrin-like domain-containing protein</fullName>
    </recommendedName>
</protein>
<reference evidence="3" key="1">
    <citation type="journal article" date="2019" name="Int. J. Syst. Evol. Microbiol.">
        <title>The Global Catalogue of Microorganisms (GCM) 10K type strain sequencing project: providing services to taxonomists for standard genome sequencing and annotation.</title>
        <authorList>
            <consortium name="The Broad Institute Genomics Platform"/>
            <consortium name="The Broad Institute Genome Sequencing Center for Infectious Disease"/>
            <person name="Wu L."/>
            <person name="Ma J."/>
        </authorList>
    </citation>
    <scope>NUCLEOTIDE SEQUENCE [LARGE SCALE GENOMIC DNA]</scope>
    <source>
        <strain evidence="3">NBRC 109341</strain>
    </source>
</reference>
<evidence type="ECO:0000313" key="2">
    <source>
        <dbReference type="EMBL" id="GLS12958.1"/>
    </source>
</evidence>
<comment type="caution">
    <text evidence="2">The sequence shown here is derived from an EMBL/GenBank/DDBJ whole genome shotgun (WGS) entry which is preliminary data.</text>
</comment>
<dbReference type="Proteomes" id="UP001156903">
    <property type="component" value="Unassembled WGS sequence"/>
</dbReference>
<evidence type="ECO:0000259" key="1">
    <source>
        <dbReference type="Pfam" id="PF01814"/>
    </source>
</evidence>
<sequence length="181" mass="20220">MNAAAAAPVAPATPLDNFSNCHEGILRRLTALDELPALLAPAARARQIAEQSLEFFREAIFEHHLEEERELFPAVLASAQPGEEVERVRSMTRRLTDEHRAIERLWKSLERGLKQVAKGQGSELDVGDLQRLVAEYQAHARFEEAEFLPLSETILGRNANHMAALGMSLHMRHAPPVNAYI</sequence>
<keyword evidence="3" id="KW-1185">Reference proteome</keyword>